<dbReference type="EMBL" id="LR746272">
    <property type="protein sequence ID" value="CAA7402639.1"/>
    <property type="molecule type" value="Genomic_DNA"/>
</dbReference>
<dbReference type="Proteomes" id="UP000663760">
    <property type="component" value="Chromosome 9"/>
</dbReference>
<reference evidence="1" key="1">
    <citation type="submission" date="2020-02" db="EMBL/GenBank/DDBJ databases">
        <authorList>
            <person name="Scholz U."/>
            <person name="Mascher M."/>
            <person name="Fiebig A."/>
        </authorList>
    </citation>
    <scope>NUCLEOTIDE SEQUENCE</scope>
</reference>
<accession>A0A7I8KXW4</accession>
<keyword evidence="2" id="KW-1185">Reference proteome</keyword>
<sequence>MGLSELVRARVHAVHRRGMEILFLGSAVLGQLSGSCPSMLTGIYLRPQKPAPVTFLLVFISEHTVPRLHDLVFELALSLRWRVEKERERTDRDESVRGKTTVNFLHGTFGVALKKVPAVALV</sequence>
<organism evidence="1 2">
    <name type="scientific">Spirodela intermedia</name>
    <name type="common">Intermediate duckweed</name>
    <dbReference type="NCBI Taxonomy" id="51605"/>
    <lineage>
        <taxon>Eukaryota</taxon>
        <taxon>Viridiplantae</taxon>
        <taxon>Streptophyta</taxon>
        <taxon>Embryophyta</taxon>
        <taxon>Tracheophyta</taxon>
        <taxon>Spermatophyta</taxon>
        <taxon>Magnoliopsida</taxon>
        <taxon>Liliopsida</taxon>
        <taxon>Araceae</taxon>
        <taxon>Lemnoideae</taxon>
        <taxon>Spirodela</taxon>
    </lineage>
</organism>
<proteinExistence type="predicted"/>
<gene>
    <name evidence="1" type="ORF">SI8410_09013317</name>
</gene>
<evidence type="ECO:0000313" key="1">
    <source>
        <dbReference type="EMBL" id="CAA7402639.1"/>
    </source>
</evidence>
<protein>
    <submittedName>
        <fullName evidence="1">Uncharacterized protein</fullName>
    </submittedName>
</protein>
<evidence type="ECO:0000313" key="2">
    <source>
        <dbReference type="Proteomes" id="UP000663760"/>
    </source>
</evidence>
<name>A0A7I8KXW4_SPIIN</name>
<dbReference type="AlphaFoldDB" id="A0A7I8KXW4"/>